<protein>
    <submittedName>
        <fullName evidence="2">Cyclin-L1-1</fullName>
    </submittedName>
</protein>
<proteinExistence type="predicted"/>
<keyword evidence="3" id="KW-1185">Reference proteome</keyword>
<feature type="compositionally biased region" description="Basic and acidic residues" evidence="1">
    <location>
        <begin position="94"/>
        <end position="106"/>
    </location>
</feature>
<comment type="caution">
    <text evidence="2">The sequence shown here is derived from an EMBL/GenBank/DDBJ whole genome shotgun (WGS) entry which is preliminary data.</text>
</comment>
<dbReference type="AlphaFoldDB" id="A0AAV9CI04"/>
<dbReference type="EMBL" id="JAUJYO010000019">
    <property type="protein sequence ID" value="KAK1288151.1"/>
    <property type="molecule type" value="Genomic_DNA"/>
</dbReference>
<sequence>MGETSTDTSGFKGSKNCIDIVGSEVVACGVVYAVARGFKVPLPENPPWWLAFDADQSEIEEVCRVLAHLYSLPKAQKACWLVPTSPKDSLVKATSDKSKELKKNNDDVDNMPVDGEAREDQATKAPRLFLSNHTYHKKVALEEHSQIYSKNSSVMMKKD</sequence>
<dbReference type="Gene3D" id="1.10.472.10">
    <property type="entry name" value="Cyclin-like"/>
    <property type="match status" value="1"/>
</dbReference>
<reference evidence="2" key="2">
    <citation type="submission" date="2023-06" db="EMBL/GenBank/DDBJ databases">
        <authorList>
            <person name="Ma L."/>
            <person name="Liu K.-W."/>
            <person name="Li Z."/>
            <person name="Hsiao Y.-Y."/>
            <person name="Qi Y."/>
            <person name="Fu T."/>
            <person name="Tang G."/>
            <person name="Zhang D."/>
            <person name="Sun W.-H."/>
            <person name="Liu D.-K."/>
            <person name="Li Y."/>
            <person name="Chen G.-Z."/>
            <person name="Liu X.-D."/>
            <person name="Liao X.-Y."/>
            <person name="Jiang Y.-T."/>
            <person name="Yu X."/>
            <person name="Hao Y."/>
            <person name="Huang J."/>
            <person name="Zhao X.-W."/>
            <person name="Ke S."/>
            <person name="Chen Y.-Y."/>
            <person name="Wu W.-L."/>
            <person name="Hsu J.-L."/>
            <person name="Lin Y.-F."/>
            <person name="Huang M.-D."/>
            <person name="Li C.-Y."/>
            <person name="Huang L."/>
            <person name="Wang Z.-W."/>
            <person name="Zhao X."/>
            <person name="Zhong W.-Y."/>
            <person name="Peng D.-H."/>
            <person name="Ahmad S."/>
            <person name="Lan S."/>
            <person name="Zhang J.-S."/>
            <person name="Tsai W.-C."/>
            <person name="Van De Peer Y."/>
            <person name="Liu Z.-J."/>
        </authorList>
    </citation>
    <scope>NUCLEOTIDE SEQUENCE</scope>
    <source>
        <strain evidence="2">CP</strain>
        <tissue evidence="2">Leaves</tissue>
    </source>
</reference>
<dbReference type="Proteomes" id="UP001180020">
    <property type="component" value="Unassembled WGS sequence"/>
</dbReference>
<feature type="region of interest" description="Disordered" evidence="1">
    <location>
        <begin position="90"/>
        <end position="125"/>
    </location>
</feature>
<organism evidence="2 3">
    <name type="scientific">Acorus calamus</name>
    <name type="common">Sweet flag</name>
    <dbReference type="NCBI Taxonomy" id="4465"/>
    <lineage>
        <taxon>Eukaryota</taxon>
        <taxon>Viridiplantae</taxon>
        <taxon>Streptophyta</taxon>
        <taxon>Embryophyta</taxon>
        <taxon>Tracheophyta</taxon>
        <taxon>Spermatophyta</taxon>
        <taxon>Magnoliopsida</taxon>
        <taxon>Liliopsida</taxon>
        <taxon>Acoraceae</taxon>
        <taxon>Acorus</taxon>
    </lineage>
</organism>
<evidence type="ECO:0000313" key="2">
    <source>
        <dbReference type="EMBL" id="KAK1288151.1"/>
    </source>
</evidence>
<dbReference type="SUPFAM" id="SSF47954">
    <property type="entry name" value="Cyclin-like"/>
    <property type="match status" value="1"/>
</dbReference>
<reference evidence="2" key="1">
    <citation type="journal article" date="2023" name="Nat. Commun.">
        <title>Diploid and tetraploid genomes of Acorus and the evolution of monocots.</title>
        <authorList>
            <person name="Ma L."/>
            <person name="Liu K.W."/>
            <person name="Li Z."/>
            <person name="Hsiao Y.Y."/>
            <person name="Qi Y."/>
            <person name="Fu T."/>
            <person name="Tang G.D."/>
            <person name="Zhang D."/>
            <person name="Sun W.H."/>
            <person name="Liu D.K."/>
            <person name="Li Y."/>
            <person name="Chen G.Z."/>
            <person name="Liu X.D."/>
            <person name="Liao X.Y."/>
            <person name="Jiang Y.T."/>
            <person name="Yu X."/>
            <person name="Hao Y."/>
            <person name="Huang J."/>
            <person name="Zhao X.W."/>
            <person name="Ke S."/>
            <person name="Chen Y.Y."/>
            <person name="Wu W.L."/>
            <person name="Hsu J.L."/>
            <person name="Lin Y.F."/>
            <person name="Huang M.D."/>
            <person name="Li C.Y."/>
            <person name="Huang L."/>
            <person name="Wang Z.W."/>
            <person name="Zhao X."/>
            <person name="Zhong W.Y."/>
            <person name="Peng D.H."/>
            <person name="Ahmad S."/>
            <person name="Lan S."/>
            <person name="Zhang J.S."/>
            <person name="Tsai W.C."/>
            <person name="Van de Peer Y."/>
            <person name="Liu Z.J."/>
        </authorList>
    </citation>
    <scope>NUCLEOTIDE SEQUENCE</scope>
    <source>
        <strain evidence="2">CP</strain>
    </source>
</reference>
<name>A0AAV9CI04_ACOCL</name>
<evidence type="ECO:0000256" key="1">
    <source>
        <dbReference type="SAM" id="MobiDB-lite"/>
    </source>
</evidence>
<accession>A0AAV9CI04</accession>
<dbReference type="InterPro" id="IPR036915">
    <property type="entry name" value="Cyclin-like_sf"/>
</dbReference>
<evidence type="ECO:0000313" key="3">
    <source>
        <dbReference type="Proteomes" id="UP001180020"/>
    </source>
</evidence>
<gene>
    <name evidence="2" type="primary">CYCL1-1</name>
    <name evidence="2" type="ORF">QJS10_CPB19g00876</name>
</gene>